<evidence type="ECO:0000313" key="13">
    <source>
        <dbReference type="Proteomes" id="UP000243217"/>
    </source>
</evidence>
<organism evidence="12 13">
    <name type="scientific">Thraustotheca clavata</name>
    <dbReference type="NCBI Taxonomy" id="74557"/>
    <lineage>
        <taxon>Eukaryota</taxon>
        <taxon>Sar</taxon>
        <taxon>Stramenopiles</taxon>
        <taxon>Oomycota</taxon>
        <taxon>Saprolegniomycetes</taxon>
        <taxon>Saprolegniales</taxon>
        <taxon>Achlyaceae</taxon>
        <taxon>Thraustotheca</taxon>
    </lineage>
</organism>
<evidence type="ECO:0000256" key="3">
    <source>
        <dbReference type="ARBA" id="ARBA00022737"/>
    </source>
</evidence>
<dbReference type="Gene3D" id="3.30.70.330">
    <property type="match status" value="2"/>
</dbReference>
<dbReference type="Gene3D" id="3.40.50.1010">
    <property type="entry name" value="5'-nuclease"/>
    <property type="match status" value="1"/>
</dbReference>
<dbReference type="SMART" id="SM00360">
    <property type="entry name" value="RRM"/>
    <property type="match status" value="2"/>
</dbReference>
<dbReference type="OrthoDB" id="439808at2759"/>
<dbReference type="InterPro" id="IPR000504">
    <property type="entry name" value="RRM_dom"/>
</dbReference>
<dbReference type="SUPFAM" id="SSF54928">
    <property type="entry name" value="RNA-binding domain, RBD"/>
    <property type="match status" value="2"/>
</dbReference>
<accession>A0A1V9ZAM9</accession>
<dbReference type="GO" id="GO:0005777">
    <property type="term" value="C:peroxisome"/>
    <property type="evidence" value="ECO:0007669"/>
    <property type="project" value="UniProtKB-SubCell"/>
</dbReference>
<feature type="domain" description="RRM" evidence="11">
    <location>
        <begin position="389"/>
        <end position="462"/>
    </location>
</feature>
<dbReference type="PANTHER" id="PTHR23236">
    <property type="entry name" value="EUKARYOTIC TRANSLATION INITIATION FACTOR 4B/4H"/>
    <property type="match status" value="1"/>
</dbReference>
<evidence type="ECO:0000256" key="1">
    <source>
        <dbReference type="ARBA" id="ARBA00004275"/>
    </source>
</evidence>
<evidence type="ECO:0000259" key="11">
    <source>
        <dbReference type="PROSITE" id="PS50102"/>
    </source>
</evidence>
<protein>
    <recommendedName>
        <fullName evidence="2">Meiosis regulator and mRNA stability factor 1</fullName>
    </recommendedName>
    <alternativeName>
        <fullName evidence="8">Limkain-b1</fullName>
    </alternativeName>
</protein>
<evidence type="ECO:0000256" key="7">
    <source>
        <dbReference type="ARBA" id="ARBA00023254"/>
    </source>
</evidence>
<dbReference type="PROSITE" id="PS50102">
    <property type="entry name" value="RRM"/>
    <property type="match status" value="2"/>
</dbReference>
<keyword evidence="5" id="KW-0896">Oogenesis</keyword>
<feature type="region of interest" description="Disordered" evidence="10">
    <location>
        <begin position="307"/>
        <end position="341"/>
    </location>
</feature>
<dbReference type="GO" id="GO:0051321">
    <property type="term" value="P:meiotic cell cycle"/>
    <property type="evidence" value="ECO:0007669"/>
    <property type="project" value="UniProtKB-KW"/>
</dbReference>
<comment type="caution">
    <text evidence="12">The sequence shown here is derived from an EMBL/GenBank/DDBJ whole genome shotgun (WGS) entry which is preliminary data.</text>
</comment>
<comment type="subcellular location">
    <subcellularLocation>
        <location evidence="1">Peroxisome</location>
    </subcellularLocation>
</comment>
<evidence type="ECO:0000256" key="6">
    <source>
        <dbReference type="ARBA" id="ARBA00023140"/>
    </source>
</evidence>
<dbReference type="Pfam" id="PF00076">
    <property type="entry name" value="RRM_1"/>
    <property type="match status" value="2"/>
</dbReference>
<feature type="compositionally biased region" description="Basic residues" evidence="10">
    <location>
        <begin position="459"/>
        <end position="468"/>
    </location>
</feature>
<feature type="domain" description="RRM" evidence="11">
    <location>
        <begin position="238"/>
        <end position="308"/>
    </location>
</feature>
<reference evidence="12 13" key="1">
    <citation type="journal article" date="2014" name="Genome Biol. Evol.">
        <title>The secreted proteins of Achlya hypogyna and Thraustotheca clavata identify the ancestral oomycete secretome and reveal gene acquisitions by horizontal gene transfer.</title>
        <authorList>
            <person name="Misner I."/>
            <person name="Blouin N."/>
            <person name="Leonard G."/>
            <person name="Richards T.A."/>
            <person name="Lane C.E."/>
        </authorList>
    </citation>
    <scope>NUCLEOTIDE SEQUENCE [LARGE SCALE GENOMIC DNA]</scope>
    <source>
        <strain evidence="12 13">ATCC 34112</strain>
    </source>
</reference>
<dbReference type="CDD" id="cd00590">
    <property type="entry name" value="RRM_SF"/>
    <property type="match status" value="1"/>
</dbReference>
<evidence type="ECO:0000256" key="4">
    <source>
        <dbReference type="ARBA" id="ARBA00022884"/>
    </source>
</evidence>
<dbReference type="Proteomes" id="UP000243217">
    <property type="component" value="Unassembled WGS sequence"/>
</dbReference>
<dbReference type="PANTHER" id="PTHR23236:SF119">
    <property type="entry name" value="NUCLEAR RNA-BINDING PROTEIN SART-3"/>
    <property type="match status" value="1"/>
</dbReference>
<dbReference type="InterPro" id="IPR021139">
    <property type="entry name" value="NYN"/>
</dbReference>
<evidence type="ECO:0000313" key="12">
    <source>
        <dbReference type="EMBL" id="OQR95045.1"/>
    </source>
</evidence>
<feature type="region of interest" description="Disordered" evidence="10">
    <location>
        <begin position="459"/>
        <end position="498"/>
    </location>
</feature>
<dbReference type="Pfam" id="PF01936">
    <property type="entry name" value="NYN"/>
    <property type="match status" value="1"/>
</dbReference>
<dbReference type="InterPro" id="IPR035979">
    <property type="entry name" value="RBD_domain_sf"/>
</dbReference>
<name>A0A1V9ZAM9_9STRA</name>
<dbReference type="GO" id="GO:0004540">
    <property type="term" value="F:RNA nuclease activity"/>
    <property type="evidence" value="ECO:0007669"/>
    <property type="project" value="InterPro"/>
</dbReference>
<keyword evidence="13" id="KW-1185">Reference proteome</keyword>
<evidence type="ECO:0000256" key="9">
    <source>
        <dbReference type="PROSITE-ProRule" id="PRU00176"/>
    </source>
</evidence>
<feature type="region of interest" description="Disordered" evidence="10">
    <location>
        <begin position="364"/>
        <end position="384"/>
    </location>
</feature>
<keyword evidence="6" id="KW-0576">Peroxisome</keyword>
<feature type="compositionally biased region" description="Low complexity" evidence="10">
    <location>
        <begin position="364"/>
        <end position="377"/>
    </location>
</feature>
<dbReference type="AlphaFoldDB" id="A0A1V9ZAM9"/>
<dbReference type="STRING" id="74557.A0A1V9ZAM9"/>
<evidence type="ECO:0000256" key="5">
    <source>
        <dbReference type="ARBA" id="ARBA00022943"/>
    </source>
</evidence>
<keyword evidence="5" id="KW-0221">Differentiation</keyword>
<keyword evidence="3" id="KW-0677">Repeat</keyword>
<proteinExistence type="predicted"/>
<feature type="compositionally biased region" description="Low complexity" evidence="10">
    <location>
        <begin position="485"/>
        <end position="498"/>
    </location>
</feature>
<dbReference type="EMBL" id="JNBS01002148">
    <property type="protein sequence ID" value="OQR95045.1"/>
    <property type="molecule type" value="Genomic_DNA"/>
</dbReference>
<keyword evidence="7" id="KW-0469">Meiosis</keyword>
<evidence type="ECO:0000256" key="8">
    <source>
        <dbReference type="ARBA" id="ARBA00030116"/>
    </source>
</evidence>
<gene>
    <name evidence="12" type="ORF">THRCLA_08029</name>
</gene>
<keyword evidence="4 9" id="KW-0694">RNA-binding</keyword>
<evidence type="ECO:0000256" key="10">
    <source>
        <dbReference type="SAM" id="MobiDB-lite"/>
    </source>
</evidence>
<dbReference type="InterPro" id="IPR012677">
    <property type="entry name" value="Nucleotide-bd_a/b_plait_sf"/>
</dbReference>
<dbReference type="GO" id="GO:0003723">
    <property type="term" value="F:RNA binding"/>
    <property type="evidence" value="ECO:0007669"/>
    <property type="project" value="UniProtKB-UniRule"/>
</dbReference>
<evidence type="ECO:0000256" key="2">
    <source>
        <dbReference type="ARBA" id="ARBA00022152"/>
    </source>
</evidence>
<sequence>MTTITTMPPTSSVRNVLIIDGQYANIGALKLFGTKLDYKQLRKDLETLVEAEFTECWYFDHEKLIARSPYQNQNPFISSLKLAPPMGPQFQIKMYAMKSYKCHCPNCGLNFTQNVQKGVDNGIATKMLSLAYEDMADRIVLLAEQQCYIITAGDGDFYDTLDLVRNIRHKDLWVVGYQRSLSPDLQQLASKVVWLEDLIPKTISASLNESNDISVQATTDARPEPQAARAPNLPPEITTVYIGNIGQDMNRALLRATFEHCGVILGIRINERGFCFMDFASQESAELASGMDGVIVAQRRLVVNVERRGRTRSPRFGPSPPPPVQNNNSHSCSTTRTLPELLPPAIQENKAPILIRGKKRPVSAISVSPTSSSSSSTEGTPRKKFKRGHTVFVGGLSANIDYSKICEIFDKCGTIVDIDVPPRRRDTICFITFATDESANAACKLNGTLFQDRQLIVERHRKKKKNRRGQGDGNSPRNRDKLIEAPKPTSPKSSLLSAASNRRVQIDKLIAQVPKAIMPRSKPDADVITVEPDVIDLCLSSDEDDA</sequence>